<proteinExistence type="predicted"/>
<evidence type="ECO:0000256" key="1">
    <source>
        <dbReference type="SAM" id="MobiDB-lite"/>
    </source>
</evidence>
<comment type="caution">
    <text evidence="2">The sequence shown here is derived from an EMBL/GenBank/DDBJ whole genome shotgun (WGS) entry which is preliminary data.</text>
</comment>
<name>A0A5J4WC54_9EUKA</name>
<evidence type="ECO:0000313" key="3">
    <source>
        <dbReference type="Proteomes" id="UP000324800"/>
    </source>
</evidence>
<organism evidence="2 3">
    <name type="scientific">Streblomastix strix</name>
    <dbReference type="NCBI Taxonomy" id="222440"/>
    <lineage>
        <taxon>Eukaryota</taxon>
        <taxon>Metamonada</taxon>
        <taxon>Preaxostyla</taxon>
        <taxon>Oxymonadida</taxon>
        <taxon>Streblomastigidae</taxon>
        <taxon>Streblomastix</taxon>
    </lineage>
</organism>
<feature type="region of interest" description="Disordered" evidence="1">
    <location>
        <begin position="412"/>
        <end position="439"/>
    </location>
</feature>
<dbReference type="AlphaFoldDB" id="A0A5J4WC54"/>
<protein>
    <submittedName>
        <fullName evidence="2">Uncharacterized protein</fullName>
    </submittedName>
</protein>
<accession>A0A5J4WC54</accession>
<reference evidence="2 3" key="1">
    <citation type="submission" date="2019-03" db="EMBL/GenBank/DDBJ databases">
        <title>Single cell metagenomics reveals metabolic interactions within the superorganism composed of flagellate Streblomastix strix and complex community of Bacteroidetes bacteria on its surface.</title>
        <authorList>
            <person name="Treitli S.C."/>
            <person name="Kolisko M."/>
            <person name="Husnik F."/>
            <person name="Keeling P."/>
            <person name="Hampl V."/>
        </authorList>
    </citation>
    <scope>NUCLEOTIDE SEQUENCE [LARGE SCALE GENOMIC DNA]</scope>
    <source>
        <strain evidence="2">ST1C</strain>
    </source>
</reference>
<gene>
    <name evidence="2" type="ORF">EZS28_011937</name>
</gene>
<evidence type="ECO:0000313" key="2">
    <source>
        <dbReference type="EMBL" id="KAA6392538.1"/>
    </source>
</evidence>
<sequence>MRELDEKTARSAVFPTSFTKSITWVKILEIYCQLIQEVAFQQKGKLAINAYIDNFKEILNVVQREPVRLFGSLPLLLGHMYQVLITNSDLIITAKHIQFLVDLAKERDFCNILYDRREFNYGQSGKRTDSLEKKLRMSAFGIDRLNIPSLQDFFINILAMINNKPFFDQRGQIYQIIQDIIHKWDGTLIDSNLFRFLINFFENSISNLQSTETLAANNLLNGFIELILRHGMNFDSRKAHYSIEQVKQIQSNRKSNVVILWNLQIAFDSILVLHNKVMGFSSQKVTKDNCLRFLNMECLLLIYEPKLSAMTETSSAISSQISGENQTKEDEQFQRWKTKNCQQNEQQLWKKCIDELSNGTFTTKARSISTKMSIEDKFKLDQQTVTFFQLCSETMILHAIYLSNTNTFHNKRNHSQDLTHSPVYHNSEEDNEQSGSNRKRVKYTEENQDDENQLQQDKQATTESIKTHYSEDKILSKVDKSNQVHQTQNNSYSQQLHNMQDFQSQLPGDIVWKMLFTQIDEAFAEKQKGITIEKSLGWLQFFSYMLLAREQFISPQILSRIIHLCCTVLEENIKRGVGAAGITISHQLCVWALYVLHCAISHRDSPILMFLPSLHTNTNSSTWIESNSPNSRGSQYQNNSNDSLFIKTNNNNQNNIWLDVSSLLIKQLHIWTNANFLQRDASIISRTDESSEAVLGLHTITMLMWKNLASDALVEAVGTVLSENGAILRSSQHIMLFAMFCLRSDDPLKALNASKIKSNTKDNNFTFISQLLETLSDIPPEEYHSLSEAHIGIAIVILILRYSRFTSNSSSVTLPQSIIFSLSPPLFNFFSYDTENDQLNTLGDKSFVPNSYSQTIFSHFPTFGKHSGTLRQIQAEQTGINTKYALFQSFKSYLFPSSSFNQLFNSLHIATANSEDSIF</sequence>
<dbReference type="EMBL" id="SNRW01002508">
    <property type="protein sequence ID" value="KAA6392538.1"/>
    <property type="molecule type" value="Genomic_DNA"/>
</dbReference>
<dbReference type="Proteomes" id="UP000324800">
    <property type="component" value="Unassembled WGS sequence"/>
</dbReference>